<evidence type="ECO:0000313" key="2">
    <source>
        <dbReference type="Proteomes" id="UP000028582"/>
    </source>
</evidence>
<proteinExistence type="predicted"/>
<gene>
    <name evidence="1" type="ORF">F444_12747</name>
</gene>
<reference evidence="1 2" key="1">
    <citation type="submission" date="2013-11" db="EMBL/GenBank/DDBJ databases">
        <title>The Genome Sequence of Phytophthora parasitica P1976.</title>
        <authorList>
            <consortium name="The Broad Institute Genomics Platform"/>
            <person name="Russ C."/>
            <person name="Tyler B."/>
            <person name="Panabieres F."/>
            <person name="Shan W."/>
            <person name="Tripathy S."/>
            <person name="Grunwald N."/>
            <person name="Machado M."/>
            <person name="Johnson C.S."/>
            <person name="Walker B."/>
            <person name="Young S."/>
            <person name="Zeng Q."/>
            <person name="Gargeya S."/>
            <person name="Fitzgerald M."/>
            <person name="Haas B."/>
            <person name="Abouelleil A."/>
            <person name="Allen A.W."/>
            <person name="Alvarado L."/>
            <person name="Arachchi H.M."/>
            <person name="Berlin A.M."/>
            <person name="Chapman S.B."/>
            <person name="Gainer-Dewar J."/>
            <person name="Goldberg J."/>
            <person name="Griggs A."/>
            <person name="Gujja S."/>
            <person name="Hansen M."/>
            <person name="Howarth C."/>
            <person name="Imamovic A."/>
            <person name="Ireland A."/>
            <person name="Larimer J."/>
            <person name="McCowan C."/>
            <person name="Murphy C."/>
            <person name="Pearson M."/>
            <person name="Poon T.W."/>
            <person name="Priest M."/>
            <person name="Roberts A."/>
            <person name="Saif S."/>
            <person name="Shea T."/>
            <person name="Sisk P."/>
            <person name="Sykes S."/>
            <person name="Wortman J."/>
            <person name="Nusbaum C."/>
            <person name="Birren B."/>
        </authorList>
    </citation>
    <scope>NUCLEOTIDE SEQUENCE [LARGE SCALE GENOMIC DNA]</scope>
    <source>
        <strain evidence="1 2">P1976</strain>
    </source>
</reference>
<sequence>MPKEPGRRGRTCPHLLAEKCQYLGECSQARTVKTKDDLRRFCNSHRDHQNALQQKQYR</sequence>
<accession>A0A080ZW09</accession>
<dbReference type="Proteomes" id="UP000028582">
    <property type="component" value="Unassembled WGS sequence"/>
</dbReference>
<name>A0A080ZW09_PHYNI</name>
<dbReference type="AlphaFoldDB" id="A0A080ZW09"/>
<protein>
    <submittedName>
        <fullName evidence="1">Uncharacterized protein</fullName>
    </submittedName>
</protein>
<organism evidence="1 2">
    <name type="scientific">Phytophthora nicotianae P1976</name>
    <dbReference type="NCBI Taxonomy" id="1317066"/>
    <lineage>
        <taxon>Eukaryota</taxon>
        <taxon>Sar</taxon>
        <taxon>Stramenopiles</taxon>
        <taxon>Oomycota</taxon>
        <taxon>Peronosporomycetes</taxon>
        <taxon>Peronosporales</taxon>
        <taxon>Peronosporaceae</taxon>
        <taxon>Phytophthora</taxon>
    </lineage>
</organism>
<dbReference type="EMBL" id="ANJA01002264">
    <property type="protein sequence ID" value="ETO70820.1"/>
    <property type="molecule type" value="Genomic_DNA"/>
</dbReference>
<evidence type="ECO:0000313" key="1">
    <source>
        <dbReference type="EMBL" id="ETO70820.1"/>
    </source>
</evidence>
<comment type="caution">
    <text evidence="1">The sequence shown here is derived from an EMBL/GenBank/DDBJ whole genome shotgun (WGS) entry which is preliminary data.</text>
</comment>
<dbReference type="OrthoDB" id="10648956at2759"/>